<keyword evidence="1" id="KW-1133">Transmembrane helix</keyword>
<comment type="caution">
    <text evidence="2">The sequence shown here is derived from an EMBL/GenBank/DDBJ whole genome shotgun (WGS) entry which is preliminary data.</text>
</comment>
<dbReference type="EMBL" id="WUFT01000026">
    <property type="protein sequence ID" value="NEJ74403.1"/>
    <property type="molecule type" value="Genomic_DNA"/>
</dbReference>
<proteinExistence type="predicted"/>
<dbReference type="Proteomes" id="UP000471753">
    <property type="component" value="Unassembled WGS sequence"/>
</dbReference>
<keyword evidence="1" id="KW-0812">Transmembrane</keyword>
<evidence type="ECO:0000313" key="2">
    <source>
        <dbReference type="EMBL" id="NEJ74403.1"/>
    </source>
</evidence>
<gene>
    <name evidence="2" type="ORF">GR197_28345</name>
</gene>
<name>A0A7K3UL54_9HYPH</name>
<evidence type="ECO:0000313" key="3">
    <source>
        <dbReference type="Proteomes" id="UP000471753"/>
    </source>
</evidence>
<dbReference type="AlphaFoldDB" id="A0A7K3UL54"/>
<reference evidence="2 3" key="1">
    <citation type="submission" date="2019-12" db="EMBL/GenBank/DDBJ databases">
        <title>Rhizobium genotypes associated with high levels of biological nitrogen fixation by grain legumes in a temperate-maritime cropping system.</title>
        <authorList>
            <person name="Maluk M."/>
            <person name="Francesc Ferrando Molina F."/>
            <person name="Lopez Del Egido L."/>
            <person name="Lafos M."/>
            <person name="Langarica-Fuentes A."/>
            <person name="Gebre Yohannes G."/>
            <person name="Young M.W."/>
            <person name="Martin P."/>
            <person name="Gantlett R."/>
            <person name="Kenicer G."/>
            <person name="Hawes C."/>
            <person name="Begg G.S."/>
            <person name="Quilliam R.S."/>
            <person name="Squire G.R."/>
            <person name="Poole P.S."/>
            <person name="Young P.W."/>
            <person name="Iannetta P.M."/>
            <person name="James E.K."/>
        </authorList>
    </citation>
    <scope>NUCLEOTIDE SEQUENCE [LARGE SCALE GENOMIC DNA]</scope>
    <source>
        <strain evidence="2 3">JHI366</strain>
    </source>
</reference>
<protein>
    <submittedName>
        <fullName evidence="2">Uncharacterized protein</fullName>
    </submittedName>
</protein>
<keyword evidence="1" id="KW-0472">Membrane</keyword>
<organism evidence="2 3">
    <name type="scientific">Rhizobium phaseoli</name>
    <dbReference type="NCBI Taxonomy" id="396"/>
    <lineage>
        <taxon>Bacteria</taxon>
        <taxon>Pseudomonadati</taxon>
        <taxon>Pseudomonadota</taxon>
        <taxon>Alphaproteobacteria</taxon>
        <taxon>Hyphomicrobiales</taxon>
        <taxon>Rhizobiaceae</taxon>
        <taxon>Rhizobium/Agrobacterium group</taxon>
        <taxon>Rhizobium</taxon>
    </lineage>
</organism>
<evidence type="ECO:0000256" key="1">
    <source>
        <dbReference type="SAM" id="Phobius"/>
    </source>
</evidence>
<feature type="transmembrane region" description="Helical" evidence="1">
    <location>
        <begin position="17"/>
        <end position="41"/>
    </location>
</feature>
<accession>A0A7K3UL54</accession>
<dbReference type="RefSeq" id="WP_164015655.1">
    <property type="nucleotide sequence ID" value="NZ_WUFT01000026.1"/>
</dbReference>
<sequence length="78" mass="8050">MAIAATLSSELAIGGGLATFCVLMLFSPAVILFYVSFALLADEVSGKLTGRAVFGMQTDSLKGKIRRIVGSANSNPPS</sequence>